<dbReference type="EMBL" id="CAXAMN010021851">
    <property type="protein sequence ID" value="CAK9064031.1"/>
    <property type="molecule type" value="Genomic_DNA"/>
</dbReference>
<feature type="domain" description="Rab-GAP TBC" evidence="2">
    <location>
        <begin position="390"/>
        <end position="576"/>
    </location>
</feature>
<evidence type="ECO:0000256" key="1">
    <source>
        <dbReference type="SAM" id="Phobius"/>
    </source>
</evidence>
<gene>
    <name evidence="3" type="ORF">CCMP2556_LOCUS31453</name>
</gene>
<feature type="transmembrane region" description="Helical" evidence="1">
    <location>
        <begin position="85"/>
        <end position="107"/>
    </location>
</feature>
<comment type="caution">
    <text evidence="3">The sequence shown here is derived from an EMBL/GenBank/DDBJ whole genome shotgun (WGS) entry which is preliminary data.</text>
</comment>
<keyword evidence="4" id="KW-1185">Reference proteome</keyword>
<feature type="transmembrane region" description="Helical" evidence="1">
    <location>
        <begin position="61"/>
        <end position="79"/>
    </location>
</feature>
<feature type="transmembrane region" description="Helical" evidence="1">
    <location>
        <begin position="135"/>
        <end position="153"/>
    </location>
</feature>
<dbReference type="Gene3D" id="1.10.472.80">
    <property type="entry name" value="Ypt/Rab-GAP domain of gyp1p, domain 3"/>
    <property type="match status" value="1"/>
</dbReference>
<accession>A0ABP0NJU4</accession>
<reference evidence="3 4" key="1">
    <citation type="submission" date="2024-02" db="EMBL/GenBank/DDBJ databases">
        <authorList>
            <person name="Chen Y."/>
            <person name="Shah S."/>
            <person name="Dougan E. K."/>
            <person name="Thang M."/>
            <person name="Chan C."/>
        </authorList>
    </citation>
    <scope>NUCLEOTIDE SEQUENCE [LARGE SCALE GENOMIC DNA]</scope>
</reference>
<organism evidence="3 4">
    <name type="scientific">Durusdinium trenchii</name>
    <dbReference type="NCBI Taxonomy" id="1381693"/>
    <lineage>
        <taxon>Eukaryota</taxon>
        <taxon>Sar</taxon>
        <taxon>Alveolata</taxon>
        <taxon>Dinophyceae</taxon>
        <taxon>Suessiales</taxon>
        <taxon>Symbiodiniaceae</taxon>
        <taxon>Durusdinium</taxon>
    </lineage>
</organism>
<dbReference type="Pfam" id="PF00566">
    <property type="entry name" value="RabGAP-TBC"/>
    <property type="match status" value="1"/>
</dbReference>
<dbReference type="Proteomes" id="UP001642484">
    <property type="component" value="Unassembled WGS sequence"/>
</dbReference>
<keyword evidence="1" id="KW-0472">Membrane</keyword>
<dbReference type="SUPFAM" id="SSF47923">
    <property type="entry name" value="Ypt/Rab-GAP domain of gyp1p"/>
    <property type="match status" value="1"/>
</dbReference>
<keyword evidence="1" id="KW-0812">Transmembrane</keyword>
<dbReference type="PROSITE" id="PS50086">
    <property type="entry name" value="TBC_RABGAP"/>
    <property type="match status" value="1"/>
</dbReference>
<evidence type="ECO:0000313" key="4">
    <source>
        <dbReference type="Proteomes" id="UP001642484"/>
    </source>
</evidence>
<sequence length="639" mass="71562">MARPLRVLARFLTLAAAMAAALVMSWKPLLGSSSAAGLSLLSIILDGINYRQGATKCWPKILDASLAVLWTACSILLFLRTFDWLWRYAGLVILASLSLLSCISACLRRPWVWQVAMDHVEAHENRLVLRQASNVVTLYWALLFALMATGVAVNSCCNTQLAAGDTGETRTLVHPSQTMNLLLGVCWPSLVLVLGARSSERLGRYAKTLEERQPVLLRILTLKAWRIKDSVIAEIVVSELREGLPPLKTAQPPLSTAVQKIQSAKARCTLQMHQASRLLQSVRRWGTMPGTSEESTTATVFRWQDEVEVPTWVEDLKVDSPLGRRWAKTASLDLFAREPGLLYRVLLFCGEAQTLAFAGRSCSCWRQLLLDMAQRSPRQLWSWVLRHGRSLSARQRIGFWQWCLGEDDSKHAAALMAAAAARTKRSETKRSETPEEILLGAAVRSDLLSLSRLCSGLGGTVPGLEVSSASMLALLDALGSEPRDSAAALIVDRLLQEPWHCQRLWLLSDAALPWLVMQCRYFQVIIAAQLPNLFRHFMGEGLAPELFFCAWLQGLFQSCLKAETQLRIMDHFIFERSFKVFVKLAVAIFTLLEKRLIGQDIEKMMDILFESQAWDLSQEEILKATFAVKVTRSMLREIQ</sequence>
<dbReference type="InterPro" id="IPR000195">
    <property type="entry name" value="Rab-GAP-TBC_dom"/>
</dbReference>
<dbReference type="InterPro" id="IPR035969">
    <property type="entry name" value="Rab-GAP_TBC_sf"/>
</dbReference>
<evidence type="ECO:0000313" key="3">
    <source>
        <dbReference type="EMBL" id="CAK9064031.1"/>
    </source>
</evidence>
<protein>
    <recommendedName>
        <fullName evidence="2">Rab-GAP TBC domain-containing protein</fullName>
    </recommendedName>
</protein>
<evidence type="ECO:0000259" key="2">
    <source>
        <dbReference type="PROSITE" id="PS50086"/>
    </source>
</evidence>
<keyword evidence="1" id="KW-1133">Transmembrane helix</keyword>
<name>A0ABP0NJU4_9DINO</name>
<proteinExistence type="predicted"/>